<dbReference type="OrthoDB" id="5409626at2759"/>
<name>A0A3N4LJ08_9PEZI</name>
<feature type="compositionally biased region" description="Pro residues" evidence="1">
    <location>
        <begin position="260"/>
        <end position="276"/>
    </location>
</feature>
<organism evidence="2 3">
    <name type="scientific">Terfezia boudieri ATCC MYA-4762</name>
    <dbReference type="NCBI Taxonomy" id="1051890"/>
    <lineage>
        <taxon>Eukaryota</taxon>
        <taxon>Fungi</taxon>
        <taxon>Dikarya</taxon>
        <taxon>Ascomycota</taxon>
        <taxon>Pezizomycotina</taxon>
        <taxon>Pezizomycetes</taxon>
        <taxon>Pezizales</taxon>
        <taxon>Pezizaceae</taxon>
        <taxon>Terfezia</taxon>
    </lineage>
</organism>
<dbReference type="Proteomes" id="UP000267821">
    <property type="component" value="Unassembled WGS sequence"/>
</dbReference>
<dbReference type="InParanoid" id="A0A3N4LJ08"/>
<dbReference type="AlphaFoldDB" id="A0A3N4LJ08"/>
<evidence type="ECO:0000256" key="1">
    <source>
        <dbReference type="SAM" id="MobiDB-lite"/>
    </source>
</evidence>
<accession>A0A3N4LJ08</accession>
<dbReference type="EMBL" id="ML121569">
    <property type="protein sequence ID" value="RPB20631.1"/>
    <property type="molecule type" value="Genomic_DNA"/>
</dbReference>
<feature type="compositionally biased region" description="Basic residues" evidence="1">
    <location>
        <begin position="214"/>
        <end position="225"/>
    </location>
</feature>
<feature type="region of interest" description="Disordered" evidence="1">
    <location>
        <begin position="260"/>
        <end position="443"/>
    </location>
</feature>
<feature type="compositionally biased region" description="Low complexity" evidence="1">
    <location>
        <begin position="383"/>
        <end position="418"/>
    </location>
</feature>
<evidence type="ECO:0000313" key="3">
    <source>
        <dbReference type="Proteomes" id="UP000267821"/>
    </source>
</evidence>
<feature type="compositionally biased region" description="Basic and acidic residues" evidence="1">
    <location>
        <begin position="281"/>
        <end position="295"/>
    </location>
</feature>
<reference evidence="2 3" key="1">
    <citation type="journal article" date="2018" name="Nat. Ecol. Evol.">
        <title>Pezizomycetes genomes reveal the molecular basis of ectomycorrhizal truffle lifestyle.</title>
        <authorList>
            <person name="Murat C."/>
            <person name="Payen T."/>
            <person name="Noel B."/>
            <person name="Kuo A."/>
            <person name="Morin E."/>
            <person name="Chen J."/>
            <person name="Kohler A."/>
            <person name="Krizsan K."/>
            <person name="Balestrini R."/>
            <person name="Da Silva C."/>
            <person name="Montanini B."/>
            <person name="Hainaut M."/>
            <person name="Levati E."/>
            <person name="Barry K.W."/>
            <person name="Belfiori B."/>
            <person name="Cichocki N."/>
            <person name="Clum A."/>
            <person name="Dockter R.B."/>
            <person name="Fauchery L."/>
            <person name="Guy J."/>
            <person name="Iotti M."/>
            <person name="Le Tacon F."/>
            <person name="Lindquist E.A."/>
            <person name="Lipzen A."/>
            <person name="Malagnac F."/>
            <person name="Mello A."/>
            <person name="Molinier V."/>
            <person name="Miyauchi S."/>
            <person name="Poulain J."/>
            <person name="Riccioni C."/>
            <person name="Rubini A."/>
            <person name="Sitrit Y."/>
            <person name="Splivallo R."/>
            <person name="Traeger S."/>
            <person name="Wang M."/>
            <person name="Zifcakova L."/>
            <person name="Wipf D."/>
            <person name="Zambonelli A."/>
            <person name="Paolocci F."/>
            <person name="Nowrousian M."/>
            <person name="Ottonello S."/>
            <person name="Baldrian P."/>
            <person name="Spatafora J.W."/>
            <person name="Henrissat B."/>
            <person name="Nagy L.G."/>
            <person name="Aury J.M."/>
            <person name="Wincker P."/>
            <person name="Grigoriev I.V."/>
            <person name="Bonfante P."/>
            <person name="Martin F.M."/>
        </authorList>
    </citation>
    <scope>NUCLEOTIDE SEQUENCE [LARGE SCALE GENOMIC DNA]</scope>
    <source>
        <strain evidence="2 3">ATCC MYA-4762</strain>
    </source>
</reference>
<proteinExistence type="predicted"/>
<sequence>MLELDFWMLEIYLPGSKQFIAYCAAAAMEDYDMAGAPGDYILLPASPVQLLECPVDPFLERPAVAGFVAAGEGFGATLDEAGACGNIQRYPPMLPSESMEKDTLEDGNFEVVEDDVGSLPGVRCIWHGAMARDLPPRPPSRAGMAGDFLIFDEQEGDGGDDGGLGMGLEMGRAGGLGDEEDEYEQPTRRGRSRGQYVLSGNAYASPTSPIPRGPRTRSRASIHNHRGRALGTYISAALQRGEKGTNCEIEVSLLSTFPPLPLPASVPPSSPVTPPPKTKRPRDTGGNEVRWHELALDDYDIPSPPTTASISSSSTFENSSHYAHSSNDKEKNFSHQSSPISYYGRDGNYPDADPMDISPPPSPELPRPRASPRTLSPLPVEPDSGSSAATSSSPSSSPSSSDIDTTSSSSSSSSSGDSTSEDDDSRRRVSPSTSLHHPSHSQPHTLTCFTYLKSPSLRSIHSSTATSIKQDCTSLIKEALLPQITSSTSANHSSIFTTSLHFQRHLRTCFTSFTGNLTAWKSALENALHASPPKGRITLPGYLTLVPSYPHLILELNIRLNNTSNSTFTTKPSRPHLPAPSPQTPIYAFCKLVLAELTIAAYLAEMEMYSRTLALPVHSKSADLVRQKLLRRVSREARSLRGGGRREAMISKLGSGGNFFFLQAVNFGISLLS</sequence>
<keyword evidence="3" id="KW-1185">Reference proteome</keyword>
<feature type="region of interest" description="Disordered" evidence="1">
    <location>
        <begin position="199"/>
        <end position="225"/>
    </location>
</feature>
<gene>
    <name evidence="2" type="ORF">L211DRAFT_511189</name>
</gene>
<protein>
    <submittedName>
        <fullName evidence="2">Uncharacterized protein</fullName>
    </submittedName>
</protein>
<feature type="compositionally biased region" description="Low complexity" evidence="1">
    <location>
        <begin position="430"/>
        <end position="443"/>
    </location>
</feature>
<feature type="compositionally biased region" description="Low complexity" evidence="1">
    <location>
        <begin position="306"/>
        <end position="320"/>
    </location>
</feature>
<evidence type="ECO:0000313" key="2">
    <source>
        <dbReference type="EMBL" id="RPB20631.1"/>
    </source>
</evidence>